<dbReference type="EMBL" id="SACM01000006">
    <property type="protein sequence ID" value="RVT82438.1"/>
    <property type="molecule type" value="Genomic_DNA"/>
</dbReference>
<evidence type="ECO:0000313" key="1">
    <source>
        <dbReference type="EMBL" id="RVT82438.1"/>
    </source>
</evidence>
<accession>A0A3S2UCV5</accession>
<protein>
    <recommendedName>
        <fullName evidence="3">DUF2007 domain-containing protein</fullName>
    </recommendedName>
</protein>
<gene>
    <name evidence="1" type="ORF">EOD73_17040</name>
</gene>
<reference evidence="1 2" key="1">
    <citation type="submission" date="2019-01" db="EMBL/GenBank/DDBJ databases">
        <authorList>
            <person name="Chen W.-M."/>
        </authorList>
    </citation>
    <scope>NUCLEOTIDE SEQUENCE [LARGE SCALE GENOMIC DNA]</scope>
    <source>
        <strain evidence="1 2">CCP-18</strain>
    </source>
</reference>
<comment type="caution">
    <text evidence="1">The sequence shown here is derived from an EMBL/GenBank/DDBJ whole genome shotgun (WGS) entry which is preliminary data.</text>
</comment>
<dbReference type="AlphaFoldDB" id="A0A3S2UCV5"/>
<organism evidence="1 2">
    <name type="scientific">Inhella crocodyli</name>
    <dbReference type="NCBI Taxonomy" id="2499851"/>
    <lineage>
        <taxon>Bacteria</taxon>
        <taxon>Pseudomonadati</taxon>
        <taxon>Pseudomonadota</taxon>
        <taxon>Betaproteobacteria</taxon>
        <taxon>Burkholderiales</taxon>
        <taxon>Sphaerotilaceae</taxon>
        <taxon>Inhella</taxon>
    </lineage>
</organism>
<proteinExistence type="predicted"/>
<dbReference type="RefSeq" id="WP_127684246.1">
    <property type="nucleotide sequence ID" value="NZ_SACM01000006.1"/>
</dbReference>
<evidence type="ECO:0000313" key="2">
    <source>
        <dbReference type="Proteomes" id="UP000288587"/>
    </source>
</evidence>
<evidence type="ECO:0008006" key="3">
    <source>
        <dbReference type="Google" id="ProtNLM"/>
    </source>
</evidence>
<keyword evidence="2" id="KW-1185">Reference proteome</keyword>
<name>A0A3S2UCV5_9BURK</name>
<sequence length="85" mass="8749">MSADDWVLLARGLSATDAQLLSNCLHMAGLQADAGDVGIVQAHGLLSIAVGGACVRVPAEQLGEAREVLAAFHRGDFSLDDDFAG</sequence>
<dbReference type="Proteomes" id="UP000288587">
    <property type="component" value="Unassembled WGS sequence"/>
</dbReference>
<dbReference type="OrthoDB" id="8683631at2"/>